<proteinExistence type="predicted"/>
<organism evidence="1 2">
    <name type="scientific">Galerina marginata (strain CBS 339.88)</name>
    <dbReference type="NCBI Taxonomy" id="685588"/>
    <lineage>
        <taxon>Eukaryota</taxon>
        <taxon>Fungi</taxon>
        <taxon>Dikarya</taxon>
        <taxon>Basidiomycota</taxon>
        <taxon>Agaricomycotina</taxon>
        <taxon>Agaricomycetes</taxon>
        <taxon>Agaricomycetidae</taxon>
        <taxon>Agaricales</taxon>
        <taxon>Agaricineae</taxon>
        <taxon>Strophariaceae</taxon>
        <taxon>Galerina</taxon>
    </lineage>
</organism>
<name>A0A067SSC2_GALM3</name>
<dbReference type="AlphaFoldDB" id="A0A067SSC2"/>
<evidence type="ECO:0000313" key="1">
    <source>
        <dbReference type="EMBL" id="KDR70574.1"/>
    </source>
</evidence>
<dbReference type="HOGENOM" id="CLU_027732_2_0_1"/>
<gene>
    <name evidence="1" type="ORF">GALMADRAFT_144478</name>
</gene>
<sequence>MNIQKLSPEVLNCIFEMLPDILQKDHWTMLTERAKRNAGLYERFKQDSVDSDSDSIAGVSLSAYTYDESADREEKVPTALPETSFPAAVARVCRQWSDILSKHPEYWENIVFDLRENPNDLINCFSWTEHLGSSIRVSILAPTEVDTKLDPITEQSRVSRITRALVPHIHRCLSIDFAVTHVSSLPPLPLIYQHASSSLLNLKLSAKQFEVVQTDLIGNQPITTVTQAGALDMIHPTSSAPTMLSDLVLHSEIFISLTQKYHDWLQLFVKTEVELFAILDGVFSSPANPSPNIRSIAELLEPLDQLFKVWQGDLILEDISVLEGNSPLDPDTDLICSITAKNLLVSKSNQHFWSSFFALAEVAHDTQLVIMDTIFPSMPHIIDVGYVELVGIGPDSKVENFFEVWDGDCLLGGGCSCFTDSALDILSNNTETLDAGKVYGISLSVLILKGCTGFTSTGLRKFIERRIGIDNLWSPLADVLVTGDLPVILANDREWFSENLGGVNCHLSWIDRSRAGRPTKFQWH</sequence>
<reference evidence="2" key="1">
    <citation type="journal article" date="2014" name="Proc. Natl. Acad. Sci. U.S.A.">
        <title>Extensive sampling of basidiomycete genomes demonstrates inadequacy of the white-rot/brown-rot paradigm for wood decay fungi.</title>
        <authorList>
            <person name="Riley R."/>
            <person name="Salamov A.A."/>
            <person name="Brown D.W."/>
            <person name="Nagy L.G."/>
            <person name="Floudas D."/>
            <person name="Held B.W."/>
            <person name="Levasseur A."/>
            <person name="Lombard V."/>
            <person name="Morin E."/>
            <person name="Otillar R."/>
            <person name="Lindquist E.A."/>
            <person name="Sun H."/>
            <person name="LaButti K.M."/>
            <person name="Schmutz J."/>
            <person name="Jabbour D."/>
            <person name="Luo H."/>
            <person name="Baker S.E."/>
            <person name="Pisabarro A.G."/>
            <person name="Walton J.D."/>
            <person name="Blanchette R.A."/>
            <person name="Henrissat B."/>
            <person name="Martin F."/>
            <person name="Cullen D."/>
            <person name="Hibbett D.S."/>
            <person name="Grigoriev I.V."/>
        </authorList>
    </citation>
    <scope>NUCLEOTIDE SEQUENCE [LARGE SCALE GENOMIC DNA]</scope>
    <source>
        <strain evidence="2">CBS 339.88</strain>
    </source>
</reference>
<evidence type="ECO:0000313" key="2">
    <source>
        <dbReference type="Proteomes" id="UP000027222"/>
    </source>
</evidence>
<dbReference type="OrthoDB" id="3001771at2759"/>
<accession>A0A067SSC2</accession>
<evidence type="ECO:0008006" key="3">
    <source>
        <dbReference type="Google" id="ProtNLM"/>
    </source>
</evidence>
<dbReference type="Proteomes" id="UP000027222">
    <property type="component" value="Unassembled WGS sequence"/>
</dbReference>
<protein>
    <recommendedName>
        <fullName evidence="3">F-box domain-containing protein</fullName>
    </recommendedName>
</protein>
<dbReference type="EMBL" id="KL142396">
    <property type="protein sequence ID" value="KDR70574.1"/>
    <property type="molecule type" value="Genomic_DNA"/>
</dbReference>
<keyword evidence="2" id="KW-1185">Reference proteome</keyword>